<dbReference type="Pfam" id="PF00535">
    <property type="entry name" value="Glycos_transf_2"/>
    <property type="match status" value="1"/>
</dbReference>
<dbReference type="PANTHER" id="PTHR48090">
    <property type="entry name" value="UNDECAPRENYL-PHOSPHATE 4-DEOXY-4-FORMAMIDO-L-ARABINOSE TRANSFERASE-RELATED"/>
    <property type="match status" value="1"/>
</dbReference>
<protein>
    <submittedName>
        <fullName evidence="3">Glycosyltransferase family 2 protein</fullName>
    </submittedName>
</protein>
<dbReference type="Proteomes" id="UP001560685">
    <property type="component" value="Unassembled WGS sequence"/>
</dbReference>
<keyword evidence="1" id="KW-0812">Transmembrane</keyword>
<dbReference type="InterPro" id="IPR001173">
    <property type="entry name" value="Glyco_trans_2-like"/>
</dbReference>
<dbReference type="EMBL" id="JBEHZE010000001">
    <property type="protein sequence ID" value="MEX6633049.1"/>
    <property type="molecule type" value="Genomic_DNA"/>
</dbReference>
<dbReference type="SUPFAM" id="SSF53448">
    <property type="entry name" value="Nucleotide-diphospho-sugar transferases"/>
    <property type="match status" value="1"/>
</dbReference>
<keyword evidence="1" id="KW-0472">Membrane</keyword>
<dbReference type="InterPro" id="IPR029044">
    <property type="entry name" value="Nucleotide-diphossugar_trans"/>
</dbReference>
<dbReference type="CDD" id="cd04179">
    <property type="entry name" value="DPM_DPG-synthase_like"/>
    <property type="match status" value="1"/>
</dbReference>
<dbReference type="InterPro" id="IPR050256">
    <property type="entry name" value="Glycosyltransferase_2"/>
</dbReference>
<proteinExistence type="predicted"/>
<gene>
    <name evidence="3" type="ORF">ABFZ84_05750</name>
</gene>
<reference evidence="3 4" key="1">
    <citation type="submission" date="2024-05" db="EMBL/GenBank/DDBJ databases">
        <title>Three bacterial strains, DH-69, EH-24, and ECK-19 isolated from coastal sediments.</title>
        <authorList>
            <person name="Ye Y.-Q."/>
            <person name="Du Z.-J."/>
        </authorList>
    </citation>
    <scope>NUCLEOTIDE SEQUENCE [LARGE SCALE GENOMIC DNA]</scope>
    <source>
        <strain evidence="3 4">ECK-19</strain>
    </source>
</reference>
<sequence length="343" mass="37222">MTRLIIQIPCLNEAETIAQTIADLPQTIDGVDQIDILIIDDGSTDETVAVAKAAGATHVISNGVNRGLAQSFARGIDASLRLGADIIVNTDGDNQYNGTDVAALVKPILENRADIVVGDRQTEAIAHFSPVKKHLQRVGSQFVSNLANAEIADAVSGFRAISREAALGLTVRSSFSYTTETLIQAGRRRMRIASVPVRTNKVERPSRLFRSIPHFLVRTGRTMLRAYAMFEPLRIFAGLGIVLMLAGAIPVVRFLIHYLSGDGAGMIQSLIIGGVLMLMGAISSMFALVADLVAYNRQLLELTLERVRKIEYAIDADKSTARRRFPAQKIRDELSALKSRVGG</sequence>
<feature type="domain" description="Glycosyltransferase 2-like" evidence="2">
    <location>
        <begin position="8"/>
        <end position="166"/>
    </location>
</feature>
<evidence type="ECO:0000256" key="1">
    <source>
        <dbReference type="SAM" id="Phobius"/>
    </source>
</evidence>
<name>A0ABV3Z2Q0_9PROT</name>
<evidence type="ECO:0000259" key="2">
    <source>
        <dbReference type="Pfam" id="PF00535"/>
    </source>
</evidence>
<feature type="transmembrane region" description="Helical" evidence="1">
    <location>
        <begin position="233"/>
        <end position="256"/>
    </location>
</feature>
<feature type="transmembrane region" description="Helical" evidence="1">
    <location>
        <begin position="268"/>
        <end position="290"/>
    </location>
</feature>
<evidence type="ECO:0000313" key="4">
    <source>
        <dbReference type="Proteomes" id="UP001560685"/>
    </source>
</evidence>
<organism evidence="3 4">
    <name type="scientific">Hyphococcus lacteus</name>
    <dbReference type="NCBI Taxonomy" id="3143536"/>
    <lineage>
        <taxon>Bacteria</taxon>
        <taxon>Pseudomonadati</taxon>
        <taxon>Pseudomonadota</taxon>
        <taxon>Alphaproteobacteria</taxon>
        <taxon>Parvularculales</taxon>
        <taxon>Parvularculaceae</taxon>
        <taxon>Hyphococcus</taxon>
    </lineage>
</organism>
<dbReference type="Gene3D" id="3.90.550.10">
    <property type="entry name" value="Spore Coat Polysaccharide Biosynthesis Protein SpsA, Chain A"/>
    <property type="match status" value="1"/>
</dbReference>
<keyword evidence="4" id="KW-1185">Reference proteome</keyword>
<accession>A0ABV3Z2Q0</accession>
<dbReference type="RefSeq" id="WP_369312986.1">
    <property type="nucleotide sequence ID" value="NZ_JBEHZE010000001.1"/>
</dbReference>
<dbReference type="PANTHER" id="PTHR48090:SF7">
    <property type="entry name" value="RFBJ PROTEIN"/>
    <property type="match status" value="1"/>
</dbReference>
<keyword evidence="1" id="KW-1133">Transmembrane helix</keyword>
<comment type="caution">
    <text evidence="3">The sequence shown here is derived from an EMBL/GenBank/DDBJ whole genome shotgun (WGS) entry which is preliminary data.</text>
</comment>
<evidence type="ECO:0000313" key="3">
    <source>
        <dbReference type="EMBL" id="MEX6633049.1"/>
    </source>
</evidence>